<dbReference type="HOGENOM" id="CLU_017452_2_0_6"/>
<dbReference type="PANTHER" id="PTHR43603:SF1">
    <property type="entry name" value="ZINC-REGULATED GTPASE METALLOPROTEIN ACTIVATOR 1"/>
    <property type="match status" value="1"/>
</dbReference>
<reference evidence="3 4" key="1">
    <citation type="journal article" date="2002" name="Proc. Natl. Acad. Sci. U.S.A.">
        <title>Extensive mosaic structure revealed by the complete genome sequence of uropathogenic Escherichia coli.</title>
        <authorList>
            <person name="Welch R.A."/>
            <person name="Burland V."/>
            <person name="Plunkett G.III."/>
            <person name="Redford P."/>
            <person name="Roesch P."/>
            <person name="Rasko D."/>
            <person name="Buckles E.L."/>
            <person name="Liou S.R."/>
            <person name="Boutin A."/>
            <person name="Hackett J."/>
            <person name="Stroud D."/>
            <person name="Mayhew G.F."/>
            <person name="Rose D.J."/>
            <person name="Zhou S."/>
            <person name="Schwartz D.C."/>
            <person name="Perna N.T."/>
            <person name="Mobley H.L."/>
            <person name="Donnenberg M.S."/>
            <person name="Blattner F.R."/>
        </authorList>
    </citation>
    <scope>NUCLEOTIDE SEQUENCE [LARGE SCALE GENOMIC DNA]</scope>
    <source>
        <strain evidence="4">CFT073 / ATCC 700928 / UPEC</strain>
    </source>
</reference>
<protein>
    <recommendedName>
        <fullName evidence="2">CobW C-terminal domain-containing protein</fullName>
    </recommendedName>
</protein>
<dbReference type="InterPro" id="IPR027417">
    <property type="entry name" value="P-loop_NTPase"/>
</dbReference>
<evidence type="ECO:0000313" key="3">
    <source>
        <dbReference type="EMBL" id="AAN79741.1"/>
    </source>
</evidence>
<dbReference type="SMART" id="SM00833">
    <property type="entry name" value="CobW_C"/>
    <property type="match status" value="1"/>
</dbReference>
<comment type="function">
    <text evidence="1">Zinc chaperone that directly transfers zinc cofactor to target proteins, thereby activating them. Zinc is transferred from the CXCC motif in the GTPase domain to the zinc binding site in target proteins in a process requiring GTP hydrolysis.</text>
</comment>
<organism evidence="3 4">
    <name type="scientific">Escherichia coli O6:H1 (strain CFT073 / ATCC 700928 / UPEC)</name>
    <dbReference type="NCBI Taxonomy" id="199310"/>
    <lineage>
        <taxon>Bacteria</taxon>
        <taxon>Pseudomonadati</taxon>
        <taxon>Pseudomonadota</taxon>
        <taxon>Gammaproteobacteria</taxon>
        <taxon>Enterobacterales</taxon>
        <taxon>Enterobacteriaceae</taxon>
        <taxon>Escherichia</taxon>
    </lineage>
</organism>
<dbReference type="InterPro" id="IPR051927">
    <property type="entry name" value="Zn_Chap_cDPG_Synth"/>
</dbReference>
<dbReference type="Pfam" id="PF07683">
    <property type="entry name" value="CobW_C"/>
    <property type="match status" value="1"/>
</dbReference>
<dbReference type="Proteomes" id="UP000001410">
    <property type="component" value="Chromosome"/>
</dbReference>
<dbReference type="AlphaFoldDB" id="A0A0H2V673"/>
<dbReference type="EMBL" id="AE014075">
    <property type="protein sequence ID" value="AAN79741.1"/>
    <property type="molecule type" value="Genomic_DNA"/>
</dbReference>
<evidence type="ECO:0000256" key="1">
    <source>
        <dbReference type="ARBA" id="ARBA00045658"/>
    </source>
</evidence>
<keyword evidence="4" id="KW-1185">Reference proteome</keyword>
<evidence type="ECO:0000259" key="2">
    <source>
        <dbReference type="SMART" id="SM00833"/>
    </source>
</evidence>
<dbReference type="InterPro" id="IPR003495">
    <property type="entry name" value="CobW/HypB/UreG_nucleotide-bd"/>
</dbReference>
<dbReference type="Pfam" id="PF02492">
    <property type="entry name" value="cobW"/>
    <property type="match status" value="1"/>
</dbReference>
<dbReference type="KEGG" id="ecc:c1267"/>
<name>A0A0H2V673_ECOL6</name>
<evidence type="ECO:0000313" key="4">
    <source>
        <dbReference type="Proteomes" id="UP000001410"/>
    </source>
</evidence>
<proteinExistence type="predicted"/>
<dbReference type="SUPFAM" id="SSF52540">
    <property type="entry name" value="P-loop containing nucleoside triphosphate hydrolases"/>
    <property type="match status" value="1"/>
</dbReference>
<sequence length="420" mass="47482">MAWSQFPVILGITLTHRCPVNMNRIPVIIINGFLGAGKTTLMKNLLTQANRNHLAVSVIVNDMSDLDVDGVLIANTEIVNIANNNFVSITSDSISSQSGIKTVDKAIKNMLRHYLPDVIFVETSGGSHPLPLIKYLQTHERLQLKSLLSLVDTVMLNDDYNGGKALIPAFQENLFHGKRRIENLLAEQIMFCSTLLLTKKDRLSFDIVTDVAKAIHPLNPYVNVIAVSWGNLKLAELLTLPDYDFNRVGLLIRELEDTITVEEAKISAQNGEIISRVIKDDRPFHPQRLWETYHYFMGMGIYRSKGFFWLPGRPDMALLWNQAAGSINLEFISYWNSGVLADPDNHLTHEERSVLQKKVNKTMGRFGDRRCHLTIIGRSDEVHDFTSALINCFLSEEEIVWWQSGGVFADPWPVNISRLN</sequence>
<accession>A0A0H2V673</accession>
<dbReference type="eggNOG" id="COG0523">
    <property type="taxonomic scope" value="Bacteria"/>
</dbReference>
<dbReference type="InterPro" id="IPR011629">
    <property type="entry name" value="CobW-like_C"/>
</dbReference>
<gene>
    <name evidence="3" type="ordered locus">c1267</name>
</gene>
<feature type="domain" description="CobW C-terminal" evidence="2">
    <location>
        <begin position="273"/>
        <end position="393"/>
    </location>
</feature>
<dbReference type="PANTHER" id="PTHR43603">
    <property type="entry name" value="COBW DOMAIN-CONTAINING PROTEIN DDB_G0274527"/>
    <property type="match status" value="1"/>
</dbReference>
<dbReference type="STRING" id="199310.c1267"/>
<dbReference type="Gene3D" id="3.40.50.300">
    <property type="entry name" value="P-loop containing nucleotide triphosphate hydrolases"/>
    <property type="match status" value="1"/>
</dbReference>